<comment type="subcellular location">
    <subcellularLocation>
        <location evidence="1">Endomembrane system</location>
        <topology evidence="1">Multi-pass membrane protein</topology>
    </subcellularLocation>
</comment>
<name>A0A369QJQ7_9BACT</name>
<dbReference type="InterPro" id="IPR010652">
    <property type="entry name" value="DUF1232"/>
</dbReference>
<gene>
    <name evidence="6" type="ORF">AHMF7616_01699</name>
</gene>
<evidence type="ECO:0000256" key="2">
    <source>
        <dbReference type="ARBA" id="ARBA00022692"/>
    </source>
</evidence>
<organism evidence="6 7">
    <name type="scientific">Adhaeribacter pallidiroseus</name>
    <dbReference type="NCBI Taxonomy" id="2072847"/>
    <lineage>
        <taxon>Bacteria</taxon>
        <taxon>Pseudomonadati</taxon>
        <taxon>Bacteroidota</taxon>
        <taxon>Cytophagia</taxon>
        <taxon>Cytophagales</taxon>
        <taxon>Hymenobacteraceae</taxon>
        <taxon>Adhaeribacter</taxon>
    </lineage>
</organism>
<keyword evidence="7" id="KW-1185">Reference proteome</keyword>
<keyword evidence="2" id="KW-0812">Transmembrane</keyword>
<keyword evidence="3" id="KW-1133">Transmembrane helix</keyword>
<evidence type="ECO:0000256" key="4">
    <source>
        <dbReference type="ARBA" id="ARBA00023136"/>
    </source>
</evidence>
<proteinExistence type="predicted"/>
<comment type="caution">
    <text evidence="6">The sequence shown here is derived from an EMBL/GenBank/DDBJ whole genome shotgun (WGS) entry which is preliminary data.</text>
</comment>
<evidence type="ECO:0000256" key="1">
    <source>
        <dbReference type="ARBA" id="ARBA00004127"/>
    </source>
</evidence>
<evidence type="ECO:0000313" key="7">
    <source>
        <dbReference type="Proteomes" id="UP000253919"/>
    </source>
</evidence>
<keyword evidence="4" id="KW-0472">Membrane</keyword>
<evidence type="ECO:0000259" key="5">
    <source>
        <dbReference type="Pfam" id="PF06803"/>
    </source>
</evidence>
<protein>
    <submittedName>
        <fullName evidence="6">Putative membrane protein YkvA</fullName>
    </submittedName>
</protein>
<evidence type="ECO:0000256" key="3">
    <source>
        <dbReference type="ARBA" id="ARBA00022989"/>
    </source>
</evidence>
<dbReference type="GO" id="GO:0012505">
    <property type="term" value="C:endomembrane system"/>
    <property type="evidence" value="ECO:0007669"/>
    <property type="project" value="UniProtKB-SubCell"/>
</dbReference>
<dbReference type="EMBL" id="QASA01000001">
    <property type="protein sequence ID" value="RDC63099.1"/>
    <property type="molecule type" value="Genomic_DNA"/>
</dbReference>
<dbReference type="AlphaFoldDB" id="A0A369QJQ7"/>
<dbReference type="OrthoDB" id="9800034at2"/>
<dbReference type="RefSeq" id="WP_115372453.1">
    <property type="nucleotide sequence ID" value="NZ_QASA01000001.1"/>
</dbReference>
<feature type="domain" description="DUF1232" evidence="5">
    <location>
        <begin position="86"/>
        <end position="120"/>
    </location>
</feature>
<accession>A0A369QJQ7</accession>
<dbReference type="Pfam" id="PF06803">
    <property type="entry name" value="DUF1232"/>
    <property type="match status" value="1"/>
</dbReference>
<dbReference type="Proteomes" id="UP000253919">
    <property type="component" value="Unassembled WGS sequence"/>
</dbReference>
<reference evidence="6 7" key="1">
    <citation type="submission" date="2018-04" db="EMBL/GenBank/DDBJ databases">
        <title>Adhaeribacter sp. HMF7616 genome sequencing and assembly.</title>
        <authorList>
            <person name="Kang H."/>
            <person name="Kang J."/>
            <person name="Cha I."/>
            <person name="Kim H."/>
            <person name="Joh K."/>
        </authorList>
    </citation>
    <scope>NUCLEOTIDE SEQUENCE [LARGE SCALE GENOMIC DNA]</scope>
    <source>
        <strain evidence="6 7">HMF7616</strain>
    </source>
</reference>
<evidence type="ECO:0000313" key="6">
    <source>
        <dbReference type="EMBL" id="RDC63099.1"/>
    </source>
</evidence>
<sequence>MSTLSDKGLEISKKAIFHMLVRRASTLLGKPVKIGLLLKEAYSKLINVKSDKSGLTQVKEIFFIFIRLVRAYINGSYRQIPTKSLLLGVATLLYLVMPLDIIPDFLPLIGYSDDLSVIAWFVTTFQSEITRFRSWETRNLEDEEPMVAVV</sequence>